<dbReference type="AlphaFoldDB" id="A0A5J4USI8"/>
<sequence>MAFHLRIATLETVKLGKHAKPSVSKPKKVANLLKSQLPSPFGETGLYIRLAAKCDLIIAFSFANHCFRESARLSAAASPSFRSAF</sequence>
<name>A0A5J4USI8_9EUKA</name>
<organism evidence="1 2">
    <name type="scientific">Streblomastix strix</name>
    <dbReference type="NCBI Taxonomy" id="222440"/>
    <lineage>
        <taxon>Eukaryota</taxon>
        <taxon>Metamonada</taxon>
        <taxon>Preaxostyla</taxon>
        <taxon>Oxymonadida</taxon>
        <taxon>Streblomastigidae</taxon>
        <taxon>Streblomastix</taxon>
    </lineage>
</organism>
<gene>
    <name evidence="1" type="ORF">EZS28_030847</name>
</gene>
<accession>A0A5J4USI8</accession>
<protein>
    <submittedName>
        <fullName evidence="1">Uncharacterized protein</fullName>
    </submittedName>
</protein>
<dbReference type="EMBL" id="SNRW01012581">
    <property type="protein sequence ID" value="KAA6373626.1"/>
    <property type="molecule type" value="Genomic_DNA"/>
</dbReference>
<dbReference type="Proteomes" id="UP000324800">
    <property type="component" value="Unassembled WGS sequence"/>
</dbReference>
<comment type="caution">
    <text evidence="1">The sequence shown here is derived from an EMBL/GenBank/DDBJ whole genome shotgun (WGS) entry which is preliminary data.</text>
</comment>
<reference evidence="1 2" key="1">
    <citation type="submission" date="2019-03" db="EMBL/GenBank/DDBJ databases">
        <title>Single cell metagenomics reveals metabolic interactions within the superorganism composed of flagellate Streblomastix strix and complex community of Bacteroidetes bacteria on its surface.</title>
        <authorList>
            <person name="Treitli S.C."/>
            <person name="Kolisko M."/>
            <person name="Husnik F."/>
            <person name="Keeling P."/>
            <person name="Hampl V."/>
        </authorList>
    </citation>
    <scope>NUCLEOTIDE SEQUENCE [LARGE SCALE GENOMIC DNA]</scope>
    <source>
        <strain evidence="1">ST1C</strain>
    </source>
</reference>
<proteinExistence type="predicted"/>
<evidence type="ECO:0000313" key="1">
    <source>
        <dbReference type="EMBL" id="KAA6373626.1"/>
    </source>
</evidence>
<evidence type="ECO:0000313" key="2">
    <source>
        <dbReference type="Proteomes" id="UP000324800"/>
    </source>
</evidence>